<name>A0ABV8KJL0_9ACTN</name>
<evidence type="ECO:0000313" key="3">
    <source>
        <dbReference type="EMBL" id="MFC4106290.1"/>
    </source>
</evidence>
<keyword evidence="3" id="KW-0378">Hydrolase</keyword>
<accession>A0ABV8KJL0</accession>
<gene>
    <name evidence="3" type="ORF">ACFOX0_10120</name>
</gene>
<dbReference type="InterPro" id="IPR008928">
    <property type="entry name" value="6-hairpin_glycosidase_sf"/>
</dbReference>
<protein>
    <submittedName>
        <fullName evidence="3">Glycoside hydrolase family 15 protein</fullName>
    </submittedName>
</protein>
<feature type="domain" description="Trehalase-like N-terminal" evidence="2">
    <location>
        <begin position="14"/>
        <end position="152"/>
    </location>
</feature>
<dbReference type="Pfam" id="PF19291">
    <property type="entry name" value="TREH_N"/>
    <property type="match status" value="1"/>
</dbReference>
<organism evidence="3 4">
    <name type="scientific">Micromonospora zhanjiangensis</name>
    <dbReference type="NCBI Taxonomy" id="1522057"/>
    <lineage>
        <taxon>Bacteria</taxon>
        <taxon>Bacillati</taxon>
        <taxon>Actinomycetota</taxon>
        <taxon>Actinomycetes</taxon>
        <taxon>Micromonosporales</taxon>
        <taxon>Micromonosporaceae</taxon>
        <taxon>Micromonospora</taxon>
    </lineage>
</organism>
<feature type="domain" description="GH15-like" evidence="1">
    <location>
        <begin position="233"/>
        <end position="595"/>
    </location>
</feature>
<dbReference type="RefSeq" id="WP_377543946.1">
    <property type="nucleotide sequence ID" value="NZ_JBHSBN010000005.1"/>
</dbReference>
<evidence type="ECO:0000259" key="1">
    <source>
        <dbReference type="Pfam" id="PF00723"/>
    </source>
</evidence>
<evidence type="ECO:0000259" key="2">
    <source>
        <dbReference type="Pfam" id="PF19291"/>
    </source>
</evidence>
<dbReference type="GO" id="GO:0016787">
    <property type="term" value="F:hydrolase activity"/>
    <property type="evidence" value="ECO:0007669"/>
    <property type="project" value="UniProtKB-KW"/>
</dbReference>
<dbReference type="Gene3D" id="1.50.10.10">
    <property type="match status" value="1"/>
</dbReference>
<dbReference type="Pfam" id="PF00723">
    <property type="entry name" value="Glyco_hydro_15"/>
    <property type="match status" value="1"/>
</dbReference>
<dbReference type="SUPFAM" id="SSF48208">
    <property type="entry name" value="Six-hairpin glycosidases"/>
    <property type="match status" value="1"/>
</dbReference>
<dbReference type="Proteomes" id="UP001595868">
    <property type="component" value="Unassembled WGS sequence"/>
</dbReference>
<reference evidence="4" key="1">
    <citation type="journal article" date="2019" name="Int. J. Syst. Evol. Microbiol.">
        <title>The Global Catalogue of Microorganisms (GCM) 10K type strain sequencing project: providing services to taxonomists for standard genome sequencing and annotation.</title>
        <authorList>
            <consortium name="The Broad Institute Genomics Platform"/>
            <consortium name="The Broad Institute Genome Sequencing Center for Infectious Disease"/>
            <person name="Wu L."/>
            <person name="Ma J."/>
        </authorList>
    </citation>
    <scope>NUCLEOTIDE SEQUENCE [LARGE SCALE GENOMIC DNA]</scope>
    <source>
        <strain evidence="4">2902at01</strain>
    </source>
</reference>
<proteinExistence type="predicted"/>
<dbReference type="PANTHER" id="PTHR31616">
    <property type="entry name" value="TREHALASE"/>
    <property type="match status" value="1"/>
</dbReference>
<sequence>MTDGRDETCPRPPSPIVDYGLLGDTRTAALVAADGGIDWLCVPRFDGEPLFGRLVGGPLAGTFRTGPGRPAAVVRRRYRKHTATLETTWAVNGCRLTLTEAMVAEVGGRLLPTTLIVRRLSAEGGTAGAVVEFDPRLGVRHRPPRVRRRRGVLVCEWGALAVSLSCTPGLTVEPGRPTPVTVRPGRPVILVLAVAHREPLVHVEPAAAWELLLADERRWRAWTAEIDGSLPFREHVVRSLLTVRLLTYSPSQALVAAPTTSLPEDPGGVRNWDYRYVWPRDASIGANAFLSVGKPEEARGFLAWLLHASRLQRPRLPALFALNGRHVPPERELPGWVGHLDSVPVRIGNGAAGQHQLDGYGWVVDAAWAFAQAEKPLYAETWRAVRGFAEQVVRCWQEPDAGIWEVREPDQHVHSKLMGWLALDRALRIAETHPLTDRQRRRWRDVRDAIAADVRARGFDPVTGSYVRSYGSTELDAALLVLPLLGLDDAGSARIRGTVDAVRDRLSAGGPLLYRYPPGHDGLPGTEGAFLPCSFWLVQALAGTGRRAEAVELFRALLDRASPLGLYAEEMDPTTGAHLGNYPQTLTHAALIQAALAIRDAPGGSGQDGHRAATD</sequence>
<dbReference type="InterPro" id="IPR045582">
    <property type="entry name" value="Trehalase-like_N"/>
</dbReference>
<dbReference type="EMBL" id="JBHSBN010000005">
    <property type="protein sequence ID" value="MFC4106290.1"/>
    <property type="molecule type" value="Genomic_DNA"/>
</dbReference>
<dbReference type="InterPro" id="IPR011613">
    <property type="entry name" value="GH15-like"/>
</dbReference>
<comment type="caution">
    <text evidence="3">The sequence shown here is derived from an EMBL/GenBank/DDBJ whole genome shotgun (WGS) entry which is preliminary data.</text>
</comment>
<dbReference type="PANTHER" id="PTHR31616:SF0">
    <property type="entry name" value="GLUCAN 1,4-ALPHA-GLUCOSIDASE"/>
    <property type="match status" value="1"/>
</dbReference>
<evidence type="ECO:0000313" key="4">
    <source>
        <dbReference type="Proteomes" id="UP001595868"/>
    </source>
</evidence>
<keyword evidence="4" id="KW-1185">Reference proteome</keyword>
<dbReference type="InterPro" id="IPR012341">
    <property type="entry name" value="6hp_glycosidase-like_sf"/>
</dbReference>